<dbReference type="Pfam" id="PF13785">
    <property type="entry name" value="DUF4178"/>
    <property type="match status" value="1"/>
</dbReference>
<evidence type="ECO:0000259" key="2">
    <source>
        <dbReference type="Pfam" id="PF13785"/>
    </source>
</evidence>
<dbReference type="Proteomes" id="UP000229740">
    <property type="component" value="Unassembled WGS sequence"/>
</dbReference>
<protein>
    <recommendedName>
        <fullName evidence="2">DUF4178 domain-containing protein</fullName>
    </recommendedName>
</protein>
<evidence type="ECO:0000313" key="4">
    <source>
        <dbReference type="Proteomes" id="UP000229740"/>
    </source>
</evidence>
<proteinExistence type="predicted"/>
<dbReference type="Pfam" id="PF21344">
    <property type="entry name" value="Zn_ribbon_LysW"/>
    <property type="match status" value="1"/>
</dbReference>
<reference evidence="3 4" key="1">
    <citation type="submission" date="2017-10" db="EMBL/GenBank/DDBJ databases">
        <title>Novel microbial diversity and functional potential in the marine mammal oral microbiome.</title>
        <authorList>
            <person name="Dudek N.K."/>
            <person name="Sun C.L."/>
            <person name="Burstein D."/>
            <person name="Kantor R.S."/>
            <person name="Aliaga Goltsman D.S."/>
            <person name="Bik E.M."/>
            <person name="Thomas B.C."/>
            <person name="Banfield J.F."/>
            <person name="Relman D.A."/>
        </authorList>
    </citation>
    <scope>NUCLEOTIDE SEQUENCE [LARGE SCALE GENOMIC DNA]</scope>
    <source>
        <strain evidence="3">DOLZORAL124_49_17</strain>
    </source>
</reference>
<dbReference type="InterPro" id="IPR025235">
    <property type="entry name" value="DUF4178"/>
</dbReference>
<sequence>MVGVESERFALHSGRKRPKYTPKDIHCPSCGAGLTVKDERSELVVCEYCGSHLDVSKEEKEILGKGASRKWEFPLQIGDSFRHKKVRYEIIARMVFIEDDDEDELSRQYLLYNPCHGTLWLSEYDGDYSLSSDTHLMPKADPFSLKQGAVMTTYDDRKWVLEGTGVYELVYVDGALPWIAAVGDRVEYAEFLNKKSPKLQYDVQRIDGEIEYGKGESLSLQQLRRALGKSEFEKDHELEANQSIEHFVKTQRDFKLVFAMIIAMLAINMFMAIYAISQGTLVMEQQFSPAELTEETYSKPFRVVKNGEVVRIKINANLANAWMSLDIGVVKDESTLIHVDGADLSYYHGYDDEGESWSEGSRRGTLYFKIPWEGDYKLLVHAVGASGNVERAVQASHSATIQVYTGAMDGTFSLLMLIVSIILLVLTFIGYRIWRQ</sequence>
<comment type="caution">
    <text evidence="3">The sequence shown here is derived from an EMBL/GenBank/DDBJ whole genome shotgun (WGS) entry which is preliminary data.</text>
</comment>
<dbReference type="EMBL" id="PDPS01000036">
    <property type="protein sequence ID" value="PID56293.1"/>
    <property type="molecule type" value="Genomic_DNA"/>
</dbReference>
<keyword evidence="1" id="KW-0472">Membrane</keyword>
<feature type="transmembrane region" description="Helical" evidence="1">
    <location>
        <begin position="256"/>
        <end position="276"/>
    </location>
</feature>
<name>A0A2G6E2F3_9BACT</name>
<dbReference type="AlphaFoldDB" id="A0A2G6E2F3"/>
<dbReference type="InterPro" id="IPR005906">
    <property type="entry name" value="LysW"/>
</dbReference>
<feature type="transmembrane region" description="Helical" evidence="1">
    <location>
        <begin position="412"/>
        <end position="434"/>
    </location>
</feature>
<feature type="domain" description="DUF4178" evidence="2">
    <location>
        <begin position="76"/>
        <end position="219"/>
    </location>
</feature>
<keyword evidence="1" id="KW-0812">Transmembrane</keyword>
<keyword evidence="1" id="KW-1133">Transmembrane helix</keyword>
<accession>A0A2G6E2F3</accession>
<gene>
    <name evidence="3" type="ORF">CSB45_12245</name>
</gene>
<evidence type="ECO:0000256" key="1">
    <source>
        <dbReference type="SAM" id="Phobius"/>
    </source>
</evidence>
<evidence type="ECO:0000313" key="3">
    <source>
        <dbReference type="EMBL" id="PID56293.1"/>
    </source>
</evidence>
<organism evidence="3 4">
    <name type="scientific">candidate division KSB3 bacterium</name>
    <dbReference type="NCBI Taxonomy" id="2044937"/>
    <lineage>
        <taxon>Bacteria</taxon>
        <taxon>candidate division KSB3</taxon>
    </lineage>
</organism>